<gene>
    <name evidence="1" type="ORF">Tci_893772</name>
</gene>
<organism evidence="1">
    <name type="scientific">Tanacetum cinerariifolium</name>
    <name type="common">Dalmatian daisy</name>
    <name type="synonym">Chrysanthemum cinerariifolium</name>
    <dbReference type="NCBI Taxonomy" id="118510"/>
    <lineage>
        <taxon>Eukaryota</taxon>
        <taxon>Viridiplantae</taxon>
        <taxon>Streptophyta</taxon>
        <taxon>Embryophyta</taxon>
        <taxon>Tracheophyta</taxon>
        <taxon>Spermatophyta</taxon>
        <taxon>Magnoliopsida</taxon>
        <taxon>eudicotyledons</taxon>
        <taxon>Gunneridae</taxon>
        <taxon>Pentapetalae</taxon>
        <taxon>asterids</taxon>
        <taxon>campanulids</taxon>
        <taxon>Asterales</taxon>
        <taxon>Asteraceae</taxon>
        <taxon>Asteroideae</taxon>
        <taxon>Anthemideae</taxon>
        <taxon>Anthemidinae</taxon>
        <taxon>Tanacetum</taxon>
    </lineage>
</organism>
<dbReference type="AlphaFoldDB" id="A0A699UI79"/>
<proteinExistence type="predicted"/>
<comment type="caution">
    <text evidence="1">The sequence shown here is derived from an EMBL/GenBank/DDBJ whole genome shotgun (WGS) entry which is preliminary data.</text>
</comment>
<sequence length="92" mass="9658">MVGGVRVGKGTTLTANERKAQAAKDRAVGKRVAIEGASQRTKKKKMAPLSFALSNSEEDSSGTYHSASPLNTIILNKAELTTRGGSLILESV</sequence>
<protein>
    <submittedName>
        <fullName evidence="1">Uncharacterized protein</fullName>
    </submittedName>
</protein>
<name>A0A699UI79_TANCI</name>
<reference evidence="1" key="1">
    <citation type="journal article" date="2019" name="Sci. Rep.">
        <title>Draft genome of Tanacetum cinerariifolium, the natural source of mosquito coil.</title>
        <authorList>
            <person name="Yamashiro T."/>
            <person name="Shiraishi A."/>
            <person name="Satake H."/>
            <person name="Nakayama K."/>
        </authorList>
    </citation>
    <scope>NUCLEOTIDE SEQUENCE</scope>
</reference>
<dbReference type="EMBL" id="BKCJ011332429">
    <property type="protein sequence ID" value="GFD21803.1"/>
    <property type="molecule type" value="Genomic_DNA"/>
</dbReference>
<accession>A0A699UI79</accession>
<feature type="non-terminal residue" evidence="1">
    <location>
        <position position="92"/>
    </location>
</feature>
<evidence type="ECO:0000313" key="1">
    <source>
        <dbReference type="EMBL" id="GFD21803.1"/>
    </source>
</evidence>